<evidence type="ECO:0000313" key="3">
    <source>
        <dbReference type="Proteomes" id="UP000054387"/>
    </source>
</evidence>
<reference evidence="2 3" key="1">
    <citation type="submission" date="2015-12" db="EMBL/GenBank/DDBJ databases">
        <title>Haloprofundus marisrubri gen. nov., sp. nov., an extremely halophilic archaeon isolated from the Discovery deep brine-seawater interface in the Red Sea.</title>
        <authorList>
            <person name="Zhang G."/>
            <person name="Stingl U."/>
            <person name="Rashid M."/>
        </authorList>
    </citation>
    <scope>NUCLEOTIDE SEQUENCE [LARGE SCALE GENOMIC DNA]</scope>
    <source>
        <strain evidence="2 3">SB9</strain>
    </source>
</reference>
<dbReference type="OrthoDB" id="194858at2157"/>
<evidence type="ECO:0008006" key="4">
    <source>
        <dbReference type="Google" id="ProtNLM"/>
    </source>
</evidence>
<evidence type="ECO:0000256" key="1">
    <source>
        <dbReference type="SAM" id="MobiDB-lite"/>
    </source>
</evidence>
<protein>
    <recommendedName>
        <fullName evidence="4">Amphi-Trp domain-containing protein</fullName>
    </recommendedName>
</protein>
<accession>A0A0W1R404</accession>
<dbReference type="EMBL" id="LOPU01000034">
    <property type="protein sequence ID" value="KTG08160.1"/>
    <property type="molecule type" value="Genomic_DNA"/>
</dbReference>
<dbReference type="STRING" id="1514971.AUR64_00875"/>
<dbReference type="AlphaFoldDB" id="A0A0W1R404"/>
<evidence type="ECO:0000313" key="2">
    <source>
        <dbReference type="EMBL" id="KTG08160.1"/>
    </source>
</evidence>
<feature type="compositionally biased region" description="Low complexity" evidence="1">
    <location>
        <begin position="72"/>
        <end position="89"/>
    </location>
</feature>
<feature type="region of interest" description="Disordered" evidence="1">
    <location>
        <begin position="23"/>
        <end position="105"/>
    </location>
</feature>
<keyword evidence="3" id="KW-1185">Reference proteome</keyword>
<proteinExistence type="predicted"/>
<gene>
    <name evidence="2" type="ORF">AUR64_00875</name>
</gene>
<dbReference type="RefSeq" id="WP_058583241.1">
    <property type="nucleotide sequence ID" value="NZ_LOPU01000034.1"/>
</dbReference>
<sequence length="166" mass="18184">MAELETSRELSRAEVAAYLREFADELDRRDDGTTHHDEAHRTDTSNRTTGGTTDTHTTESTDATRTSRDSPDTATTAEDNTADTAGTTDETTDGENSQTHSNTNYRKVTFLVGNDSATINPPETVSFDVAVDSDSSLMEAGTRERVDFSIAWDADSVPEDDELRIE</sequence>
<feature type="compositionally biased region" description="Basic and acidic residues" evidence="1">
    <location>
        <begin position="23"/>
        <end position="44"/>
    </location>
</feature>
<organism evidence="2 3">
    <name type="scientific">Haloprofundus marisrubri</name>
    <dbReference type="NCBI Taxonomy" id="1514971"/>
    <lineage>
        <taxon>Archaea</taxon>
        <taxon>Methanobacteriati</taxon>
        <taxon>Methanobacteriota</taxon>
        <taxon>Stenosarchaea group</taxon>
        <taxon>Halobacteria</taxon>
        <taxon>Halobacteriales</taxon>
        <taxon>Haloferacaceae</taxon>
        <taxon>Haloprofundus</taxon>
    </lineage>
</organism>
<dbReference type="Proteomes" id="UP000054387">
    <property type="component" value="Unassembled WGS sequence"/>
</dbReference>
<name>A0A0W1R404_9EURY</name>
<feature type="compositionally biased region" description="Low complexity" evidence="1">
    <location>
        <begin position="45"/>
        <end position="64"/>
    </location>
</feature>
<comment type="caution">
    <text evidence="2">The sequence shown here is derived from an EMBL/GenBank/DDBJ whole genome shotgun (WGS) entry which is preliminary data.</text>
</comment>